<dbReference type="PROSITE" id="PS00094">
    <property type="entry name" value="C5_MTASE_1"/>
    <property type="match status" value="1"/>
</dbReference>
<dbReference type="InterPro" id="IPR029063">
    <property type="entry name" value="SAM-dependent_MTases_sf"/>
</dbReference>
<comment type="similarity">
    <text evidence="6">Belongs to the class I-like SAM-binding methyltransferase superfamily. C5-methyltransferase family.</text>
</comment>
<feature type="region of interest" description="Disordered" evidence="7">
    <location>
        <begin position="252"/>
        <end position="283"/>
    </location>
</feature>
<accession>A0ABT2N405</accession>
<reference evidence="8 9" key="1">
    <citation type="journal article" date="2022" name="Front. Microbiol.">
        <title>High genomic differentiation and limited gene flow indicate recent cryptic speciation within the genus Laspinema (cyanobacteria).</title>
        <authorList>
            <person name="Stanojkovic A."/>
            <person name="Skoupy S."/>
            <person name="Skaloud P."/>
            <person name="Dvorak P."/>
        </authorList>
    </citation>
    <scope>NUCLEOTIDE SEQUENCE [LARGE SCALE GENOMIC DNA]</scope>
    <source>
        <strain evidence="8 9">D2a</strain>
    </source>
</reference>
<dbReference type="EMBL" id="JAMXFF010000093">
    <property type="protein sequence ID" value="MCT7970357.1"/>
    <property type="molecule type" value="Genomic_DNA"/>
</dbReference>
<dbReference type="InterPro" id="IPR050390">
    <property type="entry name" value="C5-Methyltransferase"/>
</dbReference>
<dbReference type="Pfam" id="PF00145">
    <property type="entry name" value="DNA_methylase"/>
    <property type="match status" value="2"/>
</dbReference>
<dbReference type="PANTHER" id="PTHR10629:SF52">
    <property type="entry name" value="DNA (CYTOSINE-5)-METHYLTRANSFERASE 1"/>
    <property type="match status" value="1"/>
</dbReference>
<evidence type="ECO:0000313" key="8">
    <source>
        <dbReference type="EMBL" id="MCT7970357.1"/>
    </source>
</evidence>
<dbReference type="PRINTS" id="PR00105">
    <property type="entry name" value="C5METTRFRASE"/>
</dbReference>
<evidence type="ECO:0000256" key="2">
    <source>
        <dbReference type="ARBA" id="ARBA00022603"/>
    </source>
</evidence>
<dbReference type="GO" id="GO:0008168">
    <property type="term" value="F:methyltransferase activity"/>
    <property type="evidence" value="ECO:0007669"/>
    <property type="project" value="UniProtKB-KW"/>
</dbReference>
<evidence type="ECO:0000256" key="4">
    <source>
        <dbReference type="ARBA" id="ARBA00022691"/>
    </source>
</evidence>
<evidence type="ECO:0000256" key="7">
    <source>
        <dbReference type="SAM" id="MobiDB-lite"/>
    </source>
</evidence>
<keyword evidence="2 6" id="KW-0489">Methyltransferase</keyword>
<sequence>MPNFHLELDSNLVIPTPNFVPSSSGLLLPRQSANPKAYPLAIDLFCGAGGFSLGFMQAGFQVVAAADNNVHAALTYMHNLGAYPCQFHYGSEDDRIQLEKALLSQCREIQSDSTVQIPFISGGGWRKAHPDVPGCPHFYLGDICQLNGEELLGWLGVKRGEVDVIIGGPPCQGFSRMNRNRNPNDPRNRLIFEFARLICEINPKFFVLENVPELATMTTPEGIPVLDAFCQCLDERGYSSYQALKSSLKTQHNWVSTQSTNPAKSKAKSRDKADSQYEQLDLF</sequence>
<protein>
    <recommendedName>
        <fullName evidence="1">DNA (cytosine-5-)-methyltransferase</fullName>
        <ecNumber evidence="1">2.1.1.37</ecNumber>
    </recommendedName>
</protein>
<keyword evidence="3 6" id="KW-0808">Transferase</keyword>
<keyword evidence="4 6" id="KW-0949">S-adenosyl-L-methionine</keyword>
<evidence type="ECO:0000256" key="5">
    <source>
        <dbReference type="ARBA" id="ARBA00022747"/>
    </source>
</evidence>
<feature type="active site" evidence="6">
    <location>
        <position position="171"/>
    </location>
</feature>
<keyword evidence="9" id="KW-1185">Reference proteome</keyword>
<evidence type="ECO:0000256" key="3">
    <source>
        <dbReference type="ARBA" id="ARBA00022679"/>
    </source>
</evidence>
<dbReference type="RefSeq" id="WP_368009774.1">
    <property type="nucleotide sequence ID" value="NZ_JAMXFF010000093.1"/>
</dbReference>
<dbReference type="InterPro" id="IPR001525">
    <property type="entry name" value="C5_MeTfrase"/>
</dbReference>
<keyword evidence="5" id="KW-0680">Restriction system</keyword>
<evidence type="ECO:0000313" key="9">
    <source>
        <dbReference type="Proteomes" id="UP001525890"/>
    </source>
</evidence>
<dbReference type="SUPFAM" id="SSF53335">
    <property type="entry name" value="S-adenosyl-L-methionine-dependent methyltransferases"/>
    <property type="match status" value="1"/>
</dbReference>
<evidence type="ECO:0000256" key="6">
    <source>
        <dbReference type="PROSITE-ProRule" id="PRU01016"/>
    </source>
</evidence>
<dbReference type="EC" id="2.1.1.37" evidence="1"/>
<dbReference type="PROSITE" id="PS51679">
    <property type="entry name" value="SAM_MT_C5"/>
    <property type="match status" value="1"/>
</dbReference>
<dbReference type="PANTHER" id="PTHR10629">
    <property type="entry name" value="CYTOSINE-SPECIFIC METHYLTRANSFERASE"/>
    <property type="match status" value="1"/>
</dbReference>
<dbReference type="InterPro" id="IPR018117">
    <property type="entry name" value="C5_DNA_meth_AS"/>
</dbReference>
<name>A0ABT2N405_9CYAN</name>
<evidence type="ECO:0000256" key="1">
    <source>
        <dbReference type="ARBA" id="ARBA00011975"/>
    </source>
</evidence>
<gene>
    <name evidence="8" type="ORF">NG799_29005</name>
</gene>
<comment type="caution">
    <text evidence="8">The sequence shown here is derived from an EMBL/GenBank/DDBJ whole genome shotgun (WGS) entry which is preliminary data.</text>
</comment>
<organism evidence="8 9">
    <name type="scientific">Laspinema palackyanum D2a</name>
    <dbReference type="NCBI Taxonomy" id="2953684"/>
    <lineage>
        <taxon>Bacteria</taxon>
        <taxon>Bacillati</taxon>
        <taxon>Cyanobacteriota</taxon>
        <taxon>Cyanophyceae</taxon>
        <taxon>Oscillatoriophycideae</taxon>
        <taxon>Oscillatoriales</taxon>
        <taxon>Laspinemataceae</taxon>
        <taxon>Laspinema</taxon>
        <taxon>Laspinema palackyanum</taxon>
    </lineage>
</organism>
<dbReference type="Gene3D" id="3.40.50.150">
    <property type="entry name" value="Vaccinia Virus protein VP39"/>
    <property type="match status" value="1"/>
</dbReference>
<feature type="compositionally biased region" description="Polar residues" evidence="7">
    <location>
        <begin position="252"/>
        <end position="262"/>
    </location>
</feature>
<proteinExistence type="inferred from homology"/>
<dbReference type="GO" id="GO:0032259">
    <property type="term" value="P:methylation"/>
    <property type="evidence" value="ECO:0007669"/>
    <property type="project" value="UniProtKB-KW"/>
</dbReference>
<dbReference type="Proteomes" id="UP001525890">
    <property type="component" value="Unassembled WGS sequence"/>
</dbReference>